<accession>A0ABS2KU74</accession>
<protein>
    <submittedName>
        <fullName evidence="2">Uncharacterized protein</fullName>
    </submittedName>
</protein>
<feature type="compositionally biased region" description="Basic and acidic residues" evidence="1">
    <location>
        <begin position="175"/>
        <end position="186"/>
    </location>
</feature>
<dbReference type="Proteomes" id="UP000703038">
    <property type="component" value="Unassembled WGS sequence"/>
</dbReference>
<dbReference type="EMBL" id="JAFBBK010000001">
    <property type="protein sequence ID" value="MBM7415493.1"/>
    <property type="molecule type" value="Genomic_DNA"/>
</dbReference>
<name>A0ABS2KU74_9NOCA</name>
<dbReference type="RefSeq" id="WP_204868534.1">
    <property type="nucleotide sequence ID" value="NZ_JAFBBK010000001.1"/>
</dbReference>
<gene>
    <name evidence="2" type="ORF">JOE42_002226</name>
</gene>
<reference evidence="2 3" key="1">
    <citation type="submission" date="2021-01" db="EMBL/GenBank/DDBJ databases">
        <title>Genomics of switchgrass bacterial isolates.</title>
        <authorList>
            <person name="Shade A."/>
        </authorList>
    </citation>
    <scope>NUCLEOTIDE SEQUENCE [LARGE SCALE GENOMIC DNA]</scope>
    <source>
        <strain evidence="2 3">PvP111</strain>
    </source>
</reference>
<comment type="caution">
    <text evidence="2">The sequence shown here is derived from an EMBL/GenBank/DDBJ whole genome shotgun (WGS) entry which is preliminary data.</text>
</comment>
<organism evidence="2 3">
    <name type="scientific">Rhodococcoides corynebacterioides</name>
    <dbReference type="NCBI Taxonomy" id="53972"/>
    <lineage>
        <taxon>Bacteria</taxon>
        <taxon>Bacillati</taxon>
        <taxon>Actinomycetota</taxon>
        <taxon>Actinomycetes</taxon>
        <taxon>Mycobacteriales</taxon>
        <taxon>Nocardiaceae</taxon>
        <taxon>Rhodococcoides</taxon>
    </lineage>
</organism>
<evidence type="ECO:0000256" key="1">
    <source>
        <dbReference type="SAM" id="MobiDB-lite"/>
    </source>
</evidence>
<sequence length="186" mass="20493">MSMVQCSHQVPRSCDLLDLVEGRPAIDIAADVDDPNSVASVVRRRGFLVWLIDDRDTVVVRSAATLSSAVEVARAYRAAWGGKVRFIEGPDGELVDRAEWEQLVESSAPLPYVYTVELRSPRSNGISEVVSALWTSTDLSEALQWRSLLPDDLRSRALVVSNAPDGHYPNLSRPRSRDADGRHPTA</sequence>
<proteinExistence type="predicted"/>
<evidence type="ECO:0000313" key="2">
    <source>
        <dbReference type="EMBL" id="MBM7415493.1"/>
    </source>
</evidence>
<keyword evidence="3" id="KW-1185">Reference proteome</keyword>
<feature type="region of interest" description="Disordered" evidence="1">
    <location>
        <begin position="164"/>
        <end position="186"/>
    </location>
</feature>
<evidence type="ECO:0000313" key="3">
    <source>
        <dbReference type="Proteomes" id="UP000703038"/>
    </source>
</evidence>